<dbReference type="PROSITE" id="PS00409">
    <property type="entry name" value="PROKAR_NTER_METHYL"/>
    <property type="match status" value="1"/>
</dbReference>
<keyword evidence="5 10" id="KW-0812">Transmembrane</keyword>
<name>A0ABS4MDV2_9LACO</name>
<sequence>MKTKIKSLLKNFKKAKGFTLIEMVVVIAIIAILILLVVPNLSTQRKKAEDRTEEAFKTTLQTQVELSGKENPSWDDLKEEKLITDKQYDRAIKNKYEIKDGIVKGPEN</sequence>
<evidence type="ECO:0000256" key="3">
    <source>
        <dbReference type="ARBA" id="ARBA00022475"/>
    </source>
</evidence>
<dbReference type="NCBIfam" id="TIGR02532">
    <property type="entry name" value="IV_pilin_GFxxxE"/>
    <property type="match status" value="1"/>
</dbReference>
<proteinExistence type="inferred from homology"/>
<evidence type="ECO:0000256" key="1">
    <source>
        <dbReference type="ARBA" id="ARBA00004162"/>
    </source>
</evidence>
<evidence type="ECO:0000256" key="2">
    <source>
        <dbReference type="ARBA" id="ARBA00004241"/>
    </source>
</evidence>
<keyword evidence="6 10" id="KW-1133">Transmembrane helix</keyword>
<evidence type="ECO:0000313" key="12">
    <source>
        <dbReference type="Proteomes" id="UP001519292"/>
    </source>
</evidence>
<evidence type="ECO:0000256" key="6">
    <source>
        <dbReference type="ARBA" id="ARBA00022989"/>
    </source>
</evidence>
<evidence type="ECO:0000256" key="4">
    <source>
        <dbReference type="ARBA" id="ARBA00022481"/>
    </source>
</evidence>
<keyword evidence="3" id="KW-1003">Cell membrane</keyword>
<organism evidence="11 12">
    <name type="scientific">Lactobacillus colini</name>
    <dbReference type="NCBI Taxonomy" id="1819254"/>
    <lineage>
        <taxon>Bacteria</taxon>
        <taxon>Bacillati</taxon>
        <taxon>Bacillota</taxon>
        <taxon>Bacilli</taxon>
        <taxon>Lactobacillales</taxon>
        <taxon>Lactobacillaceae</taxon>
        <taxon>Lactobacillus</taxon>
    </lineage>
</organism>
<dbReference type="SUPFAM" id="SSF54523">
    <property type="entry name" value="Pili subunits"/>
    <property type="match status" value="1"/>
</dbReference>
<feature type="transmembrane region" description="Helical" evidence="10">
    <location>
        <begin position="20"/>
        <end position="38"/>
    </location>
</feature>
<dbReference type="InterPro" id="IPR016940">
    <property type="entry name" value="ComGC"/>
</dbReference>
<dbReference type="InterPro" id="IPR012902">
    <property type="entry name" value="N_methyl_site"/>
</dbReference>
<evidence type="ECO:0000313" key="11">
    <source>
        <dbReference type="EMBL" id="MBP2057870.1"/>
    </source>
</evidence>
<dbReference type="PIRSF" id="PIRSF029928">
    <property type="entry name" value="Late_competence_ComGC"/>
    <property type="match status" value="1"/>
</dbReference>
<gene>
    <name evidence="11" type="ORF">J2Z60_001042</name>
</gene>
<evidence type="ECO:0000256" key="9">
    <source>
        <dbReference type="ARBA" id="ARBA00043982"/>
    </source>
</evidence>
<keyword evidence="4" id="KW-0488">Methylation</keyword>
<evidence type="ECO:0000256" key="5">
    <source>
        <dbReference type="ARBA" id="ARBA00022692"/>
    </source>
</evidence>
<comment type="caution">
    <text evidence="11">The sequence shown here is derived from an EMBL/GenBank/DDBJ whole genome shotgun (WGS) entry which is preliminary data.</text>
</comment>
<dbReference type="Gene3D" id="3.30.700.10">
    <property type="entry name" value="Glycoprotein, Type 4 Pilin"/>
    <property type="match status" value="1"/>
</dbReference>
<dbReference type="Pfam" id="PF07963">
    <property type="entry name" value="N_methyl"/>
    <property type="match status" value="1"/>
</dbReference>
<evidence type="ECO:0000256" key="10">
    <source>
        <dbReference type="SAM" id="Phobius"/>
    </source>
</evidence>
<accession>A0ABS4MDV2</accession>
<evidence type="ECO:0000256" key="7">
    <source>
        <dbReference type="ARBA" id="ARBA00023136"/>
    </source>
</evidence>
<dbReference type="RefSeq" id="WP_209686607.1">
    <property type="nucleotide sequence ID" value="NZ_JAGGLU010000004.1"/>
</dbReference>
<comment type="subcellular location">
    <subcellularLocation>
        <location evidence="1">Cell membrane</location>
        <topology evidence="1">Single-pass membrane protein</topology>
    </subcellularLocation>
    <subcellularLocation>
        <location evidence="2">Cell surface</location>
    </subcellularLocation>
</comment>
<keyword evidence="7 10" id="KW-0472">Membrane</keyword>
<protein>
    <submittedName>
        <fullName evidence="11">Competence protein ComGC</fullName>
    </submittedName>
</protein>
<dbReference type="InterPro" id="IPR045584">
    <property type="entry name" value="Pilin-like"/>
</dbReference>
<evidence type="ECO:0000256" key="8">
    <source>
        <dbReference type="ARBA" id="ARBA00023287"/>
    </source>
</evidence>
<dbReference type="EMBL" id="JAGGLU010000004">
    <property type="protein sequence ID" value="MBP2057870.1"/>
    <property type="molecule type" value="Genomic_DNA"/>
</dbReference>
<keyword evidence="12" id="KW-1185">Reference proteome</keyword>
<dbReference type="Proteomes" id="UP001519292">
    <property type="component" value="Unassembled WGS sequence"/>
</dbReference>
<reference evidence="11 12" key="1">
    <citation type="submission" date="2021-03" db="EMBL/GenBank/DDBJ databases">
        <title>Genomic Encyclopedia of Type Strains, Phase IV (KMG-IV): sequencing the most valuable type-strain genomes for metagenomic binning, comparative biology and taxonomic classification.</title>
        <authorList>
            <person name="Goeker M."/>
        </authorList>
    </citation>
    <scope>NUCLEOTIDE SEQUENCE [LARGE SCALE GENOMIC DNA]</scope>
    <source>
        <strain evidence="11 12">DSM 101872</strain>
    </source>
</reference>
<keyword evidence="8" id="KW-0178">Competence</keyword>
<comment type="similarity">
    <text evidence="9">Belongs to the ComGC family.</text>
</comment>